<dbReference type="eggNOG" id="COG0859">
    <property type="taxonomic scope" value="Bacteria"/>
</dbReference>
<dbReference type="Pfam" id="PF01075">
    <property type="entry name" value="Glyco_transf_9"/>
    <property type="match status" value="1"/>
</dbReference>
<dbReference type="AlphaFoldDB" id="A1SRT0"/>
<evidence type="ECO:0000256" key="2">
    <source>
        <dbReference type="ARBA" id="ARBA00022679"/>
    </source>
</evidence>
<dbReference type="FunFam" id="3.40.50.2000:FF:000023">
    <property type="entry name" value="ADP-heptose--LPS heptosyltransferase II"/>
    <property type="match status" value="1"/>
</dbReference>
<evidence type="ECO:0000313" key="4">
    <source>
        <dbReference type="EMBL" id="ABM02195.1"/>
    </source>
</evidence>
<dbReference type="Proteomes" id="UP000000639">
    <property type="component" value="Chromosome"/>
</dbReference>
<dbReference type="STRING" id="357804.Ping_0329"/>
<dbReference type="Gene3D" id="3.40.50.2000">
    <property type="entry name" value="Glycogen Phosphorylase B"/>
    <property type="match status" value="2"/>
</dbReference>
<keyword evidence="1" id="KW-0328">Glycosyltransferase</keyword>
<sequence length="348" mass="38553">MPLFTSAPNSICILRLSAIGDVCHAIACLQAIQRQWPSTKITWVTGKLEAQLLQHISGIEVIIFDKKQGWKAYKQLRCRLKDRKFDVLLHMQAALRASIASLMIKADIKLGFDRPRAKDGQWLFTNCKIEQGKSVHVLDGFMAFAKKLGISDLSVKWNINIPIASEEKATTLIDNKPTFIICPAASKAYKNWTIEGYSALANHAIKQGFQVLICGAPTEIEKALAKKIVASSNQQAKNLIGQTSLIDLLALIKQASIVLAPDTGPTHMATMVNTPVIGLYAHHNPKRTGPYAQLSHVVSVYDTLITEQSGKTAEELPWRARVKDENAMQKIAIKVVITMFDNLCQKQE</sequence>
<dbReference type="EMBL" id="CP000510">
    <property type="protein sequence ID" value="ABM02195.1"/>
    <property type="molecule type" value="Genomic_DNA"/>
</dbReference>
<keyword evidence="2 4" id="KW-0808">Transferase</keyword>
<name>A1SRT0_PSYIN</name>
<keyword evidence="5" id="KW-1185">Reference proteome</keyword>
<dbReference type="FunFam" id="3.40.50.2000:FF:000164">
    <property type="entry name" value="Lipopolysaccharide heptosyltransferase I"/>
    <property type="match status" value="1"/>
</dbReference>
<protein>
    <submittedName>
        <fullName evidence="4">Glycosyl transferase, family 9</fullName>
    </submittedName>
</protein>
<dbReference type="KEGG" id="pin:Ping_0329"/>
<comment type="similarity">
    <text evidence="3">Belongs to the glycosyltransferase 9 family.</text>
</comment>
<dbReference type="OrthoDB" id="9781892at2"/>
<reference evidence="4 5" key="1">
    <citation type="submission" date="2007-01" db="EMBL/GenBank/DDBJ databases">
        <title>Complete sequence of Psychromonas ingrahamii 37.</title>
        <authorList>
            <consortium name="US DOE Joint Genome Institute"/>
            <person name="Copeland A."/>
            <person name="Lucas S."/>
            <person name="Lapidus A."/>
            <person name="Barry K."/>
            <person name="Detter J.C."/>
            <person name="Glavina del Rio T."/>
            <person name="Hammon N."/>
            <person name="Israni S."/>
            <person name="Dalin E."/>
            <person name="Tice H."/>
            <person name="Pitluck S."/>
            <person name="Thompson L.S."/>
            <person name="Brettin T."/>
            <person name="Bruce D."/>
            <person name="Han C."/>
            <person name="Tapia R."/>
            <person name="Schmutz J."/>
            <person name="Larimer F."/>
            <person name="Land M."/>
            <person name="Hauser L."/>
            <person name="Kyrpides N."/>
            <person name="Ivanova N."/>
            <person name="Staley J."/>
            <person name="Richardson P."/>
        </authorList>
    </citation>
    <scope>NUCLEOTIDE SEQUENCE [LARGE SCALE GENOMIC DNA]</scope>
    <source>
        <strain evidence="4 5">37</strain>
    </source>
</reference>
<evidence type="ECO:0000313" key="5">
    <source>
        <dbReference type="Proteomes" id="UP000000639"/>
    </source>
</evidence>
<dbReference type="CAZy" id="GT9">
    <property type="family name" value="Glycosyltransferase Family 9"/>
</dbReference>
<dbReference type="GO" id="GO:0005829">
    <property type="term" value="C:cytosol"/>
    <property type="evidence" value="ECO:0007669"/>
    <property type="project" value="TreeGrafter"/>
</dbReference>
<proteinExistence type="inferred from homology"/>
<organism evidence="4 5">
    <name type="scientific">Psychromonas ingrahamii (strain DSM 17664 / CCUG 51855 / 37)</name>
    <dbReference type="NCBI Taxonomy" id="357804"/>
    <lineage>
        <taxon>Bacteria</taxon>
        <taxon>Pseudomonadati</taxon>
        <taxon>Pseudomonadota</taxon>
        <taxon>Gammaproteobacteria</taxon>
        <taxon>Alteromonadales</taxon>
        <taxon>Psychromonadaceae</taxon>
        <taxon>Psychromonas</taxon>
    </lineage>
</organism>
<dbReference type="RefSeq" id="WP_011768754.1">
    <property type="nucleotide sequence ID" value="NC_008709.1"/>
</dbReference>
<dbReference type="PANTHER" id="PTHR30160">
    <property type="entry name" value="TETRAACYLDISACCHARIDE 4'-KINASE-RELATED"/>
    <property type="match status" value="1"/>
</dbReference>
<gene>
    <name evidence="4" type="ordered locus">Ping_0329</name>
</gene>
<dbReference type="GO" id="GO:0008713">
    <property type="term" value="F:ADP-heptose-lipopolysaccharide heptosyltransferase activity"/>
    <property type="evidence" value="ECO:0007669"/>
    <property type="project" value="TreeGrafter"/>
</dbReference>
<dbReference type="InterPro" id="IPR051199">
    <property type="entry name" value="LPS_LOS_Heptosyltrfase"/>
</dbReference>
<evidence type="ECO:0000256" key="3">
    <source>
        <dbReference type="ARBA" id="ARBA00043995"/>
    </source>
</evidence>
<dbReference type="CDD" id="cd03789">
    <property type="entry name" value="GT9_LPS_heptosyltransferase"/>
    <property type="match status" value="1"/>
</dbReference>
<dbReference type="PANTHER" id="PTHR30160:SF21">
    <property type="entry name" value="LIPOPOLYSACCHARIDE CORE HEPTOSYLTRANSFERASE OPSX"/>
    <property type="match status" value="1"/>
</dbReference>
<evidence type="ECO:0000256" key="1">
    <source>
        <dbReference type="ARBA" id="ARBA00022676"/>
    </source>
</evidence>
<dbReference type="SUPFAM" id="SSF53756">
    <property type="entry name" value="UDP-Glycosyltransferase/glycogen phosphorylase"/>
    <property type="match status" value="1"/>
</dbReference>
<accession>A1SRT0</accession>
<dbReference type="HOGENOM" id="CLU_038371_2_0_6"/>
<dbReference type="InterPro" id="IPR002201">
    <property type="entry name" value="Glyco_trans_9"/>
</dbReference>
<dbReference type="GO" id="GO:0009244">
    <property type="term" value="P:lipopolysaccharide core region biosynthetic process"/>
    <property type="evidence" value="ECO:0007669"/>
    <property type="project" value="TreeGrafter"/>
</dbReference>